<gene>
    <name evidence="2" type="ORF">IZO911_LOCUS2640</name>
    <name evidence="3" type="ORF">KXQ929_LOCUS29964</name>
</gene>
<dbReference type="EMBL" id="CAJOBB010003185">
    <property type="protein sequence ID" value="CAF4025752.1"/>
    <property type="molecule type" value="Genomic_DNA"/>
</dbReference>
<keyword evidence="1" id="KW-0472">Membrane</keyword>
<keyword evidence="1" id="KW-0812">Transmembrane</keyword>
<dbReference type="AlphaFoldDB" id="A0A813N6M4"/>
<comment type="caution">
    <text evidence="2">The sequence shown here is derived from an EMBL/GenBank/DDBJ whole genome shotgun (WGS) entry which is preliminary data.</text>
</comment>
<name>A0A813N6M4_9BILA</name>
<accession>A0A813N6M4</accession>
<dbReference type="Gene3D" id="2.60.120.260">
    <property type="entry name" value="Galactose-binding domain-like"/>
    <property type="match status" value="1"/>
</dbReference>
<reference evidence="2" key="1">
    <citation type="submission" date="2021-02" db="EMBL/GenBank/DDBJ databases">
        <authorList>
            <person name="Nowell W R."/>
        </authorList>
    </citation>
    <scope>NUCLEOTIDE SEQUENCE</scope>
</reference>
<evidence type="ECO:0000256" key="1">
    <source>
        <dbReference type="SAM" id="Phobius"/>
    </source>
</evidence>
<proteinExistence type="predicted"/>
<evidence type="ECO:0000313" key="4">
    <source>
        <dbReference type="Proteomes" id="UP000663860"/>
    </source>
</evidence>
<dbReference type="Proteomes" id="UP000663868">
    <property type="component" value="Unassembled WGS sequence"/>
</dbReference>
<dbReference type="Proteomes" id="UP000663860">
    <property type="component" value="Unassembled WGS sequence"/>
</dbReference>
<protein>
    <submittedName>
        <fullName evidence="2">Uncharacterized protein</fullName>
    </submittedName>
</protein>
<dbReference type="EMBL" id="CAJNOE010000013">
    <property type="protein sequence ID" value="CAF0728290.1"/>
    <property type="molecule type" value="Genomic_DNA"/>
</dbReference>
<keyword evidence="1" id="KW-1133">Transmembrane helix</keyword>
<evidence type="ECO:0000313" key="3">
    <source>
        <dbReference type="EMBL" id="CAF4025752.1"/>
    </source>
</evidence>
<evidence type="ECO:0000313" key="2">
    <source>
        <dbReference type="EMBL" id="CAF0728290.1"/>
    </source>
</evidence>
<feature type="transmembrane region" description="Helical" evidence="1">
    <location>
        <begin position="49"/>
        <end position="68"/>
    </location>
</feature>
<sequence length="256" mass="28152">MDEKSSETLFPSIKGHMINIPNEVQPLTIKDSTVFIGKNEAHRPGTLRFRFLMVAIILLGFGIGAIILRPVLYRAVRVGLIDEIMNSVCNSSLNRGTSSLAASASSNVVSQTESSSTSERRDATLFSINNPYSSLSELVQFNTVYIALSGQATLSFFIQDGYYSTYIDNITVTNSNGDQLLVNGNFENGTFGWQGVSYISTYSYSYCNTRCYNSDYQVGNTLSQTFNVAQGTVLYIGFKLRWTGSGSTVRINVTIC</sequence>
<organism evidence="2 4">
    <name type="scientific">Adineta steineri</name>
    <dbReference type="NCBI Taxonomy" id="433720"/>
    <lineage>
        <taxon>Eukaryota</taxon>
        <taxon>Metazoa</taxon>
        <taxon>Spiralia</taxon>
        <taxon>Gnathifera</taxon>
        <taxon>Rotifera</taxon>
        <taxon>Eurotatoria</taxon>
        <taxon>Bdelloidea</taxon>
        <taxon>Adinetida</taxon>
        <taxon>Adinetidae</taxon>
        <taxon>Adineta</taxon>
    </lineage>
</organism>